<sequence>MLNYVNEIGSDAEPTDAPLNLPTGAAGEVDLEAMATTLLTLAKRIRVLFGLALAEAGYHNGQDHLLICLVPGKPVTVSALAVSLDVRPSTVSKMLDRLSDKGLVERGQLRTDARITTVRLTPAGEQAQKEIGRRWSDICRQVAAGLPGDPAATMQHMRSISDVLAARLARLR</sequence>
<reference evidence="2" key="2">
    <citation type="submission" date="2020-09" db="EMBL/GenBank/DDBJ databases">
        <authorList>
            <person name="Sun Q."/>
            <person name="Zhou Y."/>
        </authorList>
    </citation>
    <scope>NUCLEOTIDE SEQUENCE</scope>
    <source>
        <strain evidence="2">CGMCC 1.15493</strain>
    </source>
</reference>
<dbReference type="PRINTS" id="PR00598">
    <property type="entry name" value="HTHMARR"/>
</dbReference>
<dbReference type="EMBL" id="BMJJ01000006">
    <property type="protein sequence ID" value="GGD24267.1"/>
    <property type="molecule type" value="Genomic_DNA"/>
</dbReference>
<dbReference type="SMART" id="SM00347">
    <property type="entry name" value="HTH_MARR"/>
    <property type="match status" value="1"/>
</dbReference>
<dbReference type="GO" id="GO:0006950">
    <property type="term" value="P:response to stress"/>
    <property type="evidence" value="ECO:0007669"/>
    <property type="project" value="TreeGrafter"/>
</dbReference>
<dbReference type="PROSITE" id="PS50995">
    <property type="entry name" value="HTH_MARR_2"/>
    <property type="match status" value="1"/>
</dbReference>
<dbReference type="InterPro" id="IPR036388">
    <property type="entry name" value="WH-like_DNA-bd_sf"/>
</dbReference>
<dbReference type="Pfam" id="PF01047">
    <property type="entry name" value="MarR"/>
    <property type="match status" value="1"/>
</dbReference>
<evidence type="ECO:0000313" key="2">
    <source>
        <dbReference type="EMBL" id="GGD24267.1"/>
    </source>
</evidence>
<keyword evidence="3" id="KW-1185">Reference proteome</keyword>
<protein>
    <recommendedName>
        <fullName evidence="1">HTH marR-type domain-containing protein</fullName>
    </recommendedName>
</protein>
<dbReference type="Gene3D" id="1.10.10.10">
    <property type="entry name" value="Winged helix-like DNA-binding domain superfamily/Winged helix DNA-binding domain"/>
    <property type="match status" value="1"/>
</dbReference>
<reference evidence="2" key="1">
    <citation type="journal article" date="2014" name="Int. J. Syst. Evol. Microbiol.">
        <title>Complete genome sequence of Corynebacterium casei LMG S-19264T (=DSM 44701T), isolated from a smear-ripened cheese.</title>
        <authorList>
            <consortium name="US DOE Joint Genome Institute (JGI-PGF)"/>
            <person name="Walter F."/>
            <person name="Albersmeier A."/>
            <person name="Kalinowski J."/>
            <person name="Ruckert C."/>
        </authorList>
    </citation>
    <scope>NUCLEOTIDE SEQUENCE</scope>
    <source>
        <strain evidence="2">CGMCC 1.15493</strain>
    </source>
</reference>
<dbReference type="SUPFAM" id="SSF46785">
    <property type="entry name" value="Winged helix' DNA-binding domain"/>
    <property type="match status" value="1"/>
</dbReference>
<dbReference type="AlphaFoldDB" id="A0A916XZH7"/>
<name>A0A916XZH7_9HYPH</name>
<evidence type="ECO:0000259" key="1">
    <source>
        <dbReference type="PROSITE" id="PS50995"/>
    </source>
</evidence>
<accession>A0A916XZH7</accession>
<comment type="caution">
    <text evidence="2">The sequence shown here is derived from an EMBL/GenBank/DDBJ whole genome shotgun (WGS) entry which is preliminary data.</text>
</comment>
<dbReference type="InterPro" id="IPR000835">
    <property type="entry name" value="HTH_MarR-typ"/>
</dbReference>
<dbReference type="Proteomes" id="UP000613160">
    <property type="component" value="Unassembled WGS sequence"/>
</dbReference>
<dbReference type="GO" id="GO:0003700">
    <property type="term" value="F:DNA-binding transcription factor activity"/>
    <property type="evidence" value="ECO:0007669"/>
    <property type="project" value="InterPro"/>
</dbReference>
<dbReference type="InterPro" id="IPR036390">
    <property type="entry name" value="WH_DNA-bd_sf"/>
</dbReference>
<dbReference type="PANTHER" id="PTHR33164:SF103">
    <property type="entry name" value="REGULATORY PROTEIN MARR"/>
    <property type="match status" value="1"/>
</dbReference>
<evidence type="ECO:0000313" key="3">
    <source>
        <dbReference type="Proteomes" id="UP000613160"/>
    </source>
</evidence>
<dbReference type="PANTHER" id="PTHR33164">
    <property type="entry name" value="TRANSCRIPTIONAL REGULATOR, MARR FAMILY"/>
    <property type="match status" value="1"/>
</dbReference>
<feature type="domain" description="HTH marR-type" evidence="1">
    <location>
        <begin position="31"/>
        <end position="166"/>
    </location>
</feature>
<proteinExistence type="predicted"/>
<organism evidence="2 3">
    <name type="scientific">Aureimonas glaciei</name>
    <dbReference type="NCBI Taxonomy" id="1776957"/>
    <lineage>
        <taxon>Bacteria</taxon>
        <taxon>Pseudomonadati</taxon>
        <taxon>Pseudomonadota</taxon>
        <taxon>Alphaproteobacteria</taxon>
        <taxon>Hyphomicrobiales</taxon>
        <taxon>Aurantimonadaceae</taxon>
        <taxon>Aureimonas</taxon>
    </lineage>
</organism>
<dbReference type="RefSeq" id="WP_188851844.1">
    <property type="nucleotide sequence ID" value="NZ_BMJJ01000006.1"/>
</dbReference>
<dbReference type="InterPro" id="IPR039422">
    <property type="entry name" value="MarR/SlyA-like"/>
</dbReference>
<gene>
    <name evidence="2" type="ORF">GCM10011335_28990</name>
</gene>